<dbReference type="InterPro" id="IPR011335">
    <property type="entry name" value="Restrct_endonuc-II-like"/>
</dbReference>
<dbReference type="InterPro" id="IPR008538">
    <property type="entry name" value="Uma2"/>
</dbReference>
<gene>
    <name evidence="2" type="ORF">GKIL_2284</name>
</gene>
<sequence length="189" mass="21600">MEVPTGRLLTYEEYLHYDDGTDYRHELVDGALAAMTPATGRHERILRFLLFRLQAEIDRSKRDWQVRQSGTGLQTTARRVRIPDLCILTAQQLEDIENTAAVLQTPPPLVVEVVSPESITRDYRYKRSEYAGFGVGEYWIIDPLEQKVSVLVLVEGLYEETMFESTQAIISPTFADLHLSAERILGQEN</sequence>
<feature type="domain" description="Putative restriction endonuclease" evidence="1">
    <location>
        <begin position="12"/>
        <end position="181"/>
    </location>
</feature>
<dbReference type="RefSeq" id="WP_023173691.1">
    <property type="nucleotide sequence ID" value="NC_022600.1"/>
</dbReference>
<proteinExistence type="predicted"/>
<dbReference type="EMBL" id="CP003587">
    <property type="protein sequence ID" value="AGY58530.1"/>
    <property type="molecule type" value="Genomic_DNA"/>
</dbReference>
<dbReference type="Gene3D" id="3.90.1570.10">
    <property type="entry name" value="tt1808, chain A"/>
    <property type="match status" value="1"/>
</dbReference>
<dbReference type="InterPro" id="IPR012296">
    <property type="entry name" value="Nuclease_put_TT1808"/>
</dbReference>
<protein>
    <recommendedName>
        <fullName evidence="1">Putative restriction endonuclease domain-containing protein</fullName>
    </recommendedName>
</protein>
<evidence type="ECO:0000259" key="1">
    <source>
        <dbReference type="Pfam" id="PF05685"/>
    </source>
</evidence>
<evidence type="ECO:0000313" key="3">
    <source>
        <dbReference type="Proteomes" id="UP000017396"/>
    </source>
</evidence>
<dbReference type="AlphaFoldDB" id="U5QLH6"/>
<dbReference type="PANTHER" id="PTHR34107">
    <property type="entry name" value="SLL0198 PROTEIN-RELATED"/>
    <property type="match status" value="1"/>
</dbReference>
<dbReference type="OrthoDB" id="428427at2"/>
<name>U5QLH6_GLOK1</name>
<evidence type="ECO:0000313" key="2">
    <source>
        <dbReference type="EMBL" id="AGY58530.1"/>
    </source>
</evidence>
<accession>U5QLH6</accession>
<dbReference type="PATRIC" id="fig|1183438.3.peg.2243"/>
<dbReference type="eggNOG" id="COG4636">
    <property type="taxonomic scope" value="Bacteria"/>
</dbReference>
<keyword evidence="3" id="KW-1185">Reference proteome</keyword>
<dbReference type="Pfam" id="PF05685">
    <property type="entry name" value="Uma2"/>
    <property type="match status" value="1"/>
</dbReference>
<dbReference type="Proteomes" id="UP000017396">
    <property type="component" value="Chromosome"/>
</dbReference>
<dbReference type="SUPFAM" id="SSF52980">
    <property type="entry name" value="Restriction endonuclease-like"/>
    <property type="match status" value="1"/>
</dbReference>
<dbReference type="STRING" id="1183438.GKIL_2284"/>
<dbReference type="PANTHER" id="PTHR34107:SF2">
    <property type="entry name" value="SLL0888 PROTEIN"/>
    <property type="match status" value="1"/>
</dbReference>
<dbReference type="KEGG" id="glj:GKIL_2284"/>
<dbReference type="HOGENOM" id="CLU_076312_5_1_3"/>
<dbReference type="CDD" id="cd06260">
    <property type="entry name" value="DUF820-like"/>
    <property type="match status" value="1"/>
</dbReference>
<reference evidence="2 3" key="1">
    <citation type="journal article" date="2013" name="PLoS ONE">
        <title>Cultivation and Complete Genome Sequencing of Gloeobacter kilaueensis sp. nov., from a Lava Cave in Kilauea Caldera, Hawai'i.</title>
        <authorList>
            <person name="Saw J.H."/>
            <person name="Schatz M."/>
            <person name="Brown M.V."/>
            <person name="Kunkel D.D."/>
            <person name="Foster J.S."/>
            <person name="Shick H."/>
            <person name="Christensen S."/>
            <person name="Hou S."/>
            <person name="Wan X."/>
            <person name="Donachie S.P."/>
        </authorList>
    </citation>
    <scope>NUCLEOTIDE SEQUENCE [LARGE SCALE GENOMIC DNA]</scope>
    <source>
        <strain evidence="3">JS</strain>
    </source>
</reference>
<organism evidence="2 3">
    <name type="scientific">Gloeobacter kilaueensis (strain ATCC BAA-2537 / CCAP 1431/1 / ULC 316 / JS1)</name>
    <dbReference type="NCBI Taxonomy" id="1183438"/>
    <lineage>
        <taxon>Bacteria</taxon>
        <taxon>Bacillati</taxon>
        <taxon>Cyanobacteriota</taxon>
        <taxon>Cyanophyceae</taxon>
        <taxon>Gloeobacterales</taxon>
        <taxon>Gloeobacteraceae</taxon>
        <taxon>Gloeobacter</taxon>
    </lineage>
</organism>